<feature type="domain" description="Alpha-D-phosphohexomutase alpha/beta/alpha" evidence="17">
    <location>
        <begin position="212"/>
        <end position="322"/>
    </location>
</feature>
<dbReference type="InterPro" id="IPR016055">
    <property type="entry name" value="A-D-PHexomutase_a/b/a-I/II/III"/>
</dbReference>
<evidence type="ECO:0000256" key="13">
    <source>
        <dbReference type="ARBA" id="ARBA00041467"/>
    </source>
</evidence>
<evidence type="ECO:0000256" key="9">
    <source>
        <dbReference type="ARBA" id="ARBA00022842"/>
    </source>
</evidence>
<evidence type="ECO:0000256" key="5">
    <source>
        <dbReference type="ARBA" id="ARBA00010231"/>
    </source>
</evidence>
<evidence type="ECO:0000259" key="17">
    <source>
        <dbReference type="Pfam" id="PF02879"/>
    </source>
</evidence>
<keyword evidence="10 19" id="KW-0413">Isomerase</keyword>
<dbReference type="PRINTS" id="PR00509">
    <property type="entry name" value="PGMPMM"/>
</dbReference>
<dbReference type="SUPFAM" id="SSF55957">
    <property type="entry name" value="Phosphoglucomutase, C-terminal domain"/>
    <property type="match status" value="1"/>
</dbReference>
<dbReference type="CDD" id="cd05799">
    <property type="entry name" value="PGM2"/>
    <property type="match status" value="1"/>
</dbReference>
<evidence type="ECO:0000256" key="11">
    <source>
        <dbReference type="ARBA" id="ARBA00039995"/>
    </source>
</evidence>
<dbReference type="InterPro" id="IPR005841">
    <property type="entry name" value="Alpha-D-phosphohexomutase_SF"/>
</dbReference>
<evidence type="ECO:0000259" key="15">
    <source>
        <dbReference type="Pfam" id="PF00408"/>
    </source>
</evidence>
<reference evidence="19" key="2">
    <citation type="submission" date="2024-06" db="EMBL/GenBank/DDBJ databases">
        <authorList>
            <person name="Petrova K.O."/>
            <person name="Toshchakov S.V."/>
            <person name="Boltjanskaja Y.V."/>
            <person name="Kevbrin V."/>
        </authorList>
    </citation>
    <scope>NUCLEOTIDE SEQUENCE</scope>
    <source>
        <strain evidence="19">Z-910T</strain>
    </source>
</reference>
<keyword evidence="9 14" id="KW-0460">Magnesium</keyword>
<dbReference type="PANTHER" id="PTHR45745:SF1">
    <property type="entry name" value="PHOSPHOGLUCOMUTASE 2B-RELATED"/>
    <property type="match status" value="1"/>
</dbReference>
<comment type="pathway">
    <text evidence="3">Glycolipid metabolism; diglucosyl-diacylglycerol biosynthesis.</text>
</comment>
<dbReference type="PANTHER" id="PTHR45745">
    <property type="entry name" value="PHOSPHOMANNOMUTASE 45A"/>
    <property type="match status" value="1"/>
</dbReference>
<evidence type="ECO:0000256" key="7">
    <source>
        <dbReference type="ARBA" id="ARBA00022553"/>
    </source>
</evidence>
<reference evidence="19" key="1">
    <citation type="journal article" date="2013" name="Extremophiles">
        <title>Proteinivorax tanatarense gen. nov., sp. nov., an anaerobic, haloalkaliphilic, proteolytic bacterium isolated from a decaying algal bloom, and proposal of Proteinivoraceae fam. nov.</title>
        <authorList>
            <person name="Kevbrin V."/>
            <person name="Boltyanskaya Y."/>
            <person name="Zhilina T."/>
            <person name="Kolganova T."/>
            <person name="Lavrentjeva E."/>
            <person name="Kuznetsov B."/>
        </authorList>
    </citation>
    <scope>NUCLEOTIDE SEQUENCE</scope>
    <source>
        <strain evidence="19">Z-910T</strain>
    </source>
</reference>
<dbReference type="RefSeq" id="WP_350342306.1">
    <property type="nucleotide sequence ID" value="NZ_CP158367.1"/>
</dbReference>
<comment type="pathway">
    <text evidence="4">Lipid metabolism.</text>
</comment>
<evidence type="ECO:0000256" key="3">
    <source>
        <dbReference type="ARBA" id="ARBA00005164"/>
    </source>
</evidence>
<dbReference type="InterPro" id="IPR036900">
    <property type="entry name" value="A-D-PHexomutase_C_sf"/>
</dbReference>
<feature type="domain" description="Alpha-D-phosphohexomutase alpha/beta/alpha" evidence="16">
    <location>
        <begin position="45"/>
        <end position="182"/>
    </location>
</feature>
<evidence type="ECO:0000313" key="19">
    <source>
        <dbReference type="EMBL" id="XBX73546.1"/>
    </source>
</evidence>
<protein>
    <recommendedName>
        <fullName evidence="11">Phosphoglucomutase</fullName>
        <ecNumber evidence="6">5.4.2.2</ecNumber>
    </recommendedName>
    <alternativeName>
        <fullName evidence="13">Alpha-phosphoglucomutase</fullName>
    </alternativeName>
    <alternativeName>
        <fullName evidence="12">Glucose phosphomutase</fullName>
    </alternativeName>
</protein>
<comment type="catalytic activity">
    <reaction evidence="1">
        <text>alpha-D-glucose 1-phosphate = alpha-D-glucose 6-phosphate</text>
        <dbReference type="Rhea" id="RHEA:23536"/>
        <dbReference type="ChEBI" id="CHEBI:58225"/>
        <dbReference type="ChEBI" id="CHEBI:58601"/>
        <dbReference type="EC" id="5.4.2.2"/>
    </reaction>
</comment>
<evidence type="ECO:0000256" key="4">
    <source>
        <dbReference type="ARBA" id="ARBA00005189"/>
    </source>
</evidence>
<evidence type="ECO:0000259" key="18">
    <source>
        <dbReference type="Pfam" id="PF02880"/>
    </source>
</evidence>
<dbReference type="EC" id="5.4.2.2" evidence="6"/>
<evidence type="ECO:0000256" key="8">
    <source>
        <dbReference type="ARBA" id="ARBA00022723"/>
    </source>
</evidence>
<dbReference type="SUPFAM" id="SSF53738">
    <property type="entry name" value="Phosphoglucomutase, first 3 domains"/>
    <property type="match status" value="3"/>
</dbReference>
<dbReference type="GO" id="GO:0000287">
    <property type="term" value="F:magnesium ion binding"/>
    <property type="evidence" value="ECO:0007669"/>
    <property type="project" value="InterPro"/>
</dbReference>
<feature type="domain" description="Alpha-D-phosphohexomutase C-terminal" evidence="15">
    <location>
        <begin position="517"/>
        <end position="556"/>
    </location>
</feature>
<dbReference type="Gene3D" id="3.40.120.10">
    <property type="entry name" value="Alpha-D-Glucose-1,6-Bisphosphate, subunit A, domain 3"/>
    <property type="match status" value="3"/>
</dbReference>
<comment type="cofactor">
    <cofactor evidence="2">
        <name>Mg(2+)</name>
        <dbReference type="ChEBI" id="CHEBI:18420"/>
    </cofactor>
</comment>
<dbReference type="InterPro" id="IPR005844">
    <property type="entry name" value="A-D-PHexomutase_a/b/a-I"/>
</dbReference>
<dbReference type="GO" id="GO:0004614">
    <property type="term" value="F:phosphoglucomutase activity"/>
    <property type="evidence" value="ECO:0007669"/>
    <property type="project" value="UniProtKB-EC"/>
</dbReference>
<accession>A0AAU7VHC8</accession>
<sequence length="579" mass="65555">MDSVIEKRYQDWLTDPCFDQETIQELKKIKGNTKEIEDRFYKELEFGTAGLRGIIGAGTNRMNKYVVRKSTQGLADYIKDNGQEAVKRGVVIAHDNRRMSREFTKEAAAVLAANGIKTYLFDDLRATPQLSFAIRYLKCISGIVVTASHNPPEYNGYKVYWEDGAQIATEQAEDIIASISKVKDFSCAEVMDVEKAKDNGLVIMLDKKIENAYMNEIKKQSLREDIIKKVSDDFKVVYTPLHGTGNIPVRRVLKEVGFNNVFVVPQQEKPDSEFSTVKYPNPEDKEAFELAINLAKQKDANLILGTDPDCDRVGAVVRDHQGEFIVLSGNQTGALLVNYILKSKKEKKQLPINGVIIKTVVTSEMGRDIAKSYGVDTLNTLTGFKFIGAKIKEFEATKEKSFLFGYEESFGYLAGTHARDKDAVVTSMLICEMAAYYHDRGMNLYDALLELYDKYGYYLEGLKSITLEGKAGVEQIKDIMTFFRKGNMNYISDRKVLIFEDYEQQQRIHLNENRSEKMDLPKANVVKFLLEGGAWVALRPSGTEPKLKIYVGVKEDSFKASQNLLKQIIAWMNDKVEVI</sequence>
<dbReference type="Gene3D" id="3.30.310.50">
    <property type="entry name" value="Alpha-D-phosphohexomutase, C-terminal domain"/>
    <property type="match status" value="1"/>
</dbReference>
<gene>
    <name evidence="19" type="ORF">PRVXT_001533</name>
</gene>
<dbReference type="Pfam" id="PF02878">
    <property type="entry name" value="PGM_PMM_I"/>
    <property type="match status" value="1"/>
</dbReference>
<dbReference type="AlphaFoldDB" id="A0AAU7VHC8"/>
<dbReference type="EMBL" id="CP158367">
    <property type="protein sequence ID" value="XBX73546.1"/>
    <property type="molecule type" value="Genomic_DNA"/>
</dbReference>
<organism evidence="19">
    <name type="scientific">Proteinivorax tanatarense</name>
    <dbReference type="NCBI Taxonomy" id="1260629"/>
    <lineage>
        <taxon>Bacteria</taxon>
        <taxon>Bacillati</taxon>
        <taxon>Bacillota</taxon>
        <taxon>Clostridia</taxon>
        <taxon>Eubacteriales</taxon>
        <taxon>Proteinivoracaceae</taxon>
        <taxon>Proteinivorax</taxon>
    </lineage>
</organism>
<dbReference type="InterPro" id="IPR005843">
    <property type="entry name" value="A-D-PHexomutase_C"/>
</dbReference>
<dbReference type="InterPro" id="IPR005846">
    <property type="entry name" value="A-D-PHexomutase_a/b/a-III"/>
</dbReference>
<dbReference type="InterPro" id="IPR005845">
    <property type="entry name" value="A-D-PHexomutase_a/b/a-II"/>
</dbReference>
<dbReference type="InterPro" id="IPR016066">
    <property type="entry name" value="A-D-PHexomutase_CS"/>
</dbReference>
<name>A0AAU7VHC8_9FIRM</name>
<proteinExistence type="inferred from homology"/>
<evidence type="ECO:0000256" key="10">
    <source>
        <dbReference type="ARBA" id="ARBA00023235"/>
    </source>
</evidence>
<dbReference type="Pfam" id="PF02880">
    <property type="entry name" value="PGM_PMM_III"/>
    <property type="match status" value="1"/>
</dbReference>
<keyword evidence="8 14" id="KW-0479">Metal-binding</keyword>
<dbReference type="Pfam" id="PF00408">
    <property type="entry name" value="PGM_PMM_IV"/>
    <property type="match status" value="1"/>
</dbReference>
<dbReference type="GO" id="GO:0008973">
    <property type="term" value="F:phosphopentomutase activity"/>
    <property type="evidence" value="ECO:0007669"/>
    <property type="project" value="TreeGrafter"/>
</dbReference>
<evidence type="ECO:0000256" key="2">
    <source>
        <dbReference type="ARBA" id="ARBA00001946"/>
    </source>
</evidence>
<evidence type="ECO:0000256" key="6">
    <source>
        <dbReference type="ARBA" id="ARBA00012728"/>
    </source>
</evidence>
<dbReference type="Pfam" id="PF02879">
    <property type="entry name" value="PGM_PMM_II"/>
    <property type="match status" value="1"/>
</dbReference>
<feature type="domain" description="Alpha-D-phosphohexomutase alpha/beta/alpha" evidence="18">
    <location>
        <begin position="329"/>
        <end position="455"/>
    </location>
</feature>
<evidence type="ECO:0000256" key="14">
    <source>
        <dbReference type="RuleBase" id="RU004326"/>
    </source>
</evidence>
<dbReference type="GO" id="GO:0005975">
    <property type="term" value="P:carbohydrate metabolic process"/>
    <property type="evidence" value="ECO:0007669"/>
    <property type="project" value="InterPro"/>
</dbReference>
<keyword evidence="7" id="KW-0597">Phosphoprotein</keyword>
<evidence type="ECO:0000259" key="16">
    <source>
        <dbReference type="Pfam" id="PF02878"/>
    </source>
</evidence>
<evidence type="ECO:0000256" key="1">
    <source>
        <dbReference type="ARBA" id="ARBA00000443"/>
    </source>
</evidence>
<evidence type="ECO:0000256" key="12">
    <source>
        <dbReference type="ARBA" id="ARBA00041398"/>
    </source>
</evidence>
<dbReference type="PROSITE" id="PS00710">
    <property type="entry name" value="PGM_PMM"/>
    <property type="match status" value="1"/>
</dbReference>
<dbReference type="GO" id="GO:0006166">
    <property type="term" value="P:purine ribonucleoside salvage"/>
    <property type="evidence" value="ECO:0007669"/>
    <property type="project" value="TreeGrafter"/>
</dbReference>
<comment type="similarity">
    <text evidence="5 14">Belongs to the phosphohexose mutase family.</text>
</comment>